<dbReference type="GO" id="GO:0055085">
    <property type="term" value="P:transmembrane transport"/>
    <property type="evidence" value="ECO:0007669"/>
    <property type="project" value="InterPro"/>
</dbReference>
<reference evidence="9 10" key="1">
    <citation type="submission" date="2015-06" db="EMBL/GenBank/DDBJ databases">
        <title>Draft genome assembly of filamentous brackish cyanobacterium Limnoraphis robusta strain CS-951.</title>
        <authorList>
            <person name="Willis A."/>
            <person name="Parks M."/>
            <person name="Burford M.A."/>
        </authorList>
    </citation>
    <scope>NUCLEOTIDE SEQUENCE [LARGE SCALE GENOMIC DNA]</scope>
    <source>
        <strain evidence="9 10">CS-951</strain>
    </source>
</reference>
<sequence>MKVLENIFQFLYQVFTQPISLGGISVSISLIFTILVAFFAVIVGSRYVSNWLRDHLLTRLGFQEGTREAIATIFRYFTIMLAFIIVPQAAGLDLSSLAFLAGGLGIGIGFGFQGLAQNFVSGLILVFEQPVQVGDYIELGNLEGTIRKISIRSTIIVTNDGISIIVPNSDLVNHQIINWSYENMNSRIHIPVRVAYGSDPVLVTEALLAATQRESRILSYPPPQVWLRTFGEDSMNFELLVWIDKPRFRLPIQSSLNFIIHNELYSKNIRIPVSQRDLWLRNPEDLKSVFESLNFNKHGEGGDKASRINLSKDKEPLYSPENLSLRDLLKKVVYFEKFSDLELLSLIEKGYRQTYSSEQFIFHEGDPGDAFHIILSGSVEIIAEKTNKHIRDLYAGDFFGELSLLMGIRRSAGVRAKETTIVFVVNRNIFQSFLSSYPQLANQIAEKLVERKQEFIARKKELGLSDDDDLENNPLIWIRKRMRTLFHI</sequence>
<proteinExistence type="inferred from homology"/>
<dbReference type="InterPro" id="IPR014710">
    <property type="entry name" value="RmlC-like_jellyroll"/>
</dbReference>
<dbReference type="InterPro" id="IPR049278">
    <property type="entry name" value="MS_channel_C"/>
</dbReference>
<dbReference type="Gene3D" id="2.60.120.10">
    <property type="entry name" value="Jelly Rolls"/>
    <property type="match status" value="1"/>
</dbReference>
<feature type="transmembrane region" description="Helical" evidence="7">
    <location>
        <begin position="96"/>
        <end position="116"/>
    </location>
</feature>
<dbReference type="InterPro" id="IPR000595">
    <property type="entry name" value="cNMP-bd_dom"/>
</dbReference>
<evidence type="ECO:0000313" key="9">
    <source>
        <dbReference type="EMBL" id="KMW70783.1"/>
    </source>
</evidence>
<dbReference type="Gene3D" id="1.10.287.1260">
    <property type="match status" value="1"/>
</dbReference>
<dbReference type="InterPro" id="IPR018488">
    <property type="entry name" value="cNMP-bd_CS"/>
</dbReference>
<comment type="subcellular location">
    <subcellularLocation>
        <location evidence="1">Cell membrane</location>
        <topology evidence="1">Multi-pass membrane protein</topology>
    </subcellularLocation>
</comment>
<evidence type="ECO:0000313" key="10">
    <source>
        <dbReference type="Proteomes" id="UP000033607"/>
    </source>
</evidence>
<keyword evidence="6 7" id="KW-0472">Membrane</keyword>
<dbReference type="EMBL" id="LATL02000059">
    <property type="protein sequence ID" value="KMW70783.1"/>
    <property type="molecule type" value="Genomic_DNA"/>
</dbReference>
<dbReference type="CDD" id="cd00038">
    <property type="entry name" value="CAP_ED"/>
    <property type="match status" value="1"/>
</dbReference>
<organism evidence="9 10">
    <name type="scientific">Limnoraphis robusta CS-951</name>
    <dbReference type="NCBI Taxonomy" id="1637645"/>
    <lineage>
        <taxon>Bacteria</taxon>
        <taxon>Bacillati</taxon>
        <taxon>Cyanobacteriota</taxon>
        <taxon>Cyanophyceae</taxon>
        <taxon>Oscillatoriophycideae</taxon>
        <taxon>Oscillatoriales</taxon>
        <taxon>Sirenicapillariaceae</taxon>
        <taxon>Limnoraphis</taxon>
    </lineage>
</organism>
<dbReference type="PANTHER" id="PTHR30347:SF1">
    <property type="entry name" value="MECHANOSENSITIVE CHANNEL MSCK"/>
    <property type="match status" value="1"/>
</dbReference>
<dbReference type="SUPFAM" id="SSF82861">
    <property type="entry name" value="Mechanosensitive channel protein MscS (YggB), transmembrane region"/>
    <property type="match status" value="1"/>
</dbReference>
<protein>
    <submittedName>
        <fullName evidence="9">Mechanosensitive ion channel protein</fullName>
    </submittedName>
</protein>
<evidence type="ECO:0000256" key="1">
    <source>
        <dbReference type="ARBA" id="ARBA00004651"/>
    </source>
</evidence>
<evidence type="ECO:0000256" key="6">
    <source>
        <dbReference type="ARBA" id="ARBA00023136"/>
    </source>
</evidence>
<evidence type="ECO:0000256" key="2">
    <source>
        <dbReference type="ARBA" id="ARBA00008017"/>
    </source>
</evidence>
<dbReference type="Pfam" id="PF00027">
    <property type="entry name" value="cNMP_binding"/>
    <property type="match status" value="1"/>
</dbReference>
<dbReference type="InterPro" id="IPR010920">
    <property type="entry name" value="LSM_dom_sf"/>
</dbReference>
<dbReference type="Gene3D" id="2.30.30.60">
    <property type="match status" value="1"/>
</dbReference>
<dbReference type="OrthoDB" id="9809206at2"/>
<evidence type="ECO:0000256" key="7">
    <source>
        <dbReference type="SAM" id="Phobius"/>
    </source>
</evidence>
<dbReference type="InterPro" id="IPR052702">
    <property type="entry name" value="MscS-like_channel"/>
</dbReference>
<comment type="similarity">
    <text evidence="2">Belongs to the MscS (TC 1.A.23) family.</text>
</comment>
<evidence type="ECO:0000256" key="4">
    <source>
        <dbReference type="ARBA" id="ARBA00022692"/>
    </source>
</evidence>
<dbReference type="InterPro" id="IPR011066">
    <property type="entry name" value="MscS_channel_C_sf"/>
</dbReference>
<evidence type="ECO:0000256" key="3">
    <source>
        <dbReference type="ARBA" id="ARBA00022475"/>
    </source>
</evidence>
<dbReference type="SUPFAM" id="SSF82689">
    <property type="entry name" value="Mechanosensitive channel protein MscS (YggB), C-terminal domain"/>
    <property type="match status" value="1"/>
</dbReference>
<dbReference type="PROSITE" id="PS00889">
    <property type="entry name" value="CNMP_BINDING_2"/>
    <property type="match status" value="1"/>
</dbReference>
<dbReference type="PROSITE" id="PS50042">
    <property type="entry name" value="CNMP_BINDING_3"/>
    <property type="match status" value="1"/>
</dbReference>
<dbReference type="InterPro" id="IPR006685">
    <property type="entry name" value="MscS_channel_2nd"/>
</dbReference>
<dbReference type="Pfam" id="PF00924">
    <property type="entry name" value="MS_channel_2nd"/>
    <property type="match status" value="1"/>
</dbReference>
<evidence type="ECO:0000259" key="8">
    <source>
        <dbReference type="PROSITE" id="PS50042"/>
    </source>
</evidence>
<dbReference type="Gene3D" id="3.30.70.100">
    <property type="match status" value="1"/>
</dbReference>
<evidence type="ECO:0000256" key="5">
    <source>
        <dbReference type="ARBA" id="ARBA00022989"/>
    </source>
</evidence>
<gene>
    <name evidence="9" type="ORF">WN50_32685</name>
</gene>
<keyword evidence="4 7" id="KW-0812">Transmembrane</keyword>
<dbReference type="RefSeq" id="WP_049558194.1">
    <property type="nucleotide sequence ID" value="NZ_LATL02000059.1"/>
</dbReference>
<dbReference type="PANTHER" id="PTHR30347">
    <property type="entry name" value="POTASSIUM CHANNEL RELATED"/>
    <property type="match status" value="1"/>
</dbReference>
<comment type="caution">
    <text evidence="9">The sequence shown here is derived from an EMBL/GenBank/DDBJ whole genome shotgun (WGS) entry which is preliminary data.</text>
</comment>
<dbReference type="SMART" id="SM00100">
    <property type="entry name" value="cNMP"/>
    <property type="match status" value="1"/>
</dbReference>
<dbReference type="AlphaFoldDB" id="A0A0J9EX45"/>
<dbReference type="InterPro" id="IPR018490">
    <property type="entry name" value="cNMP-bd_dom_sf"/>
</dbReference>
<dbReference type="Pfam" id="PF21082">
    <property type="entry name" value="MS_channel_3rd"/>
    <property type="match status" value="1"/>
</dbReference>
<feature type="transmembrane region" description="Helical" evidence="7">
    <location>
        <begin position="69"/>
        <end position="90"/>
    </location>
</feature>
<dbReference type="InterPro" id="IPR023408">
    <property type="entry name" value="MscS_beta-dom_sf"/>
</dbReference>
<dbReference type="GO" id="GO:0005886">
    <property type="term" value="C:plasma membrane"/>
    <property type="evidence" value="ECO:0007669"/>
    <property type="project" value="UniProtKB-SubCell"/>
</dbReference>
<dbReference type="InterPro" id="IPR011014">
    <property type="entry name" value="MscS_channel_TM-2"/>
</dbReference>
<feature type="transmembrane region" description="Helical" evidence="7">
    <location>
        <begin position="20"/>
        <end position="48"/>
    </location>
</feature>
<keyword evidence="5 7" id="KW-1133">Transmembrane helix</keyword>
<name>A0A0J9EX45_9CYAN</name>
<feature type="domain" description="Cyclic nucleotide-binding" evidence="8">
    <location>
        <begin position="334"/>
        <end position="451"/>
    </location>
</feature>
<dbReference type="PATRIC" id="fig|1637645.4.peg.1110"/>
<keyword evidence="3" id="KW-1003">Cell membrane</keyword>
<accession>A0A0J9EX45</accession>
<dbReference type="Proteomes" id="UP000033607">
    <property type="component" value="Unassembled WGS sequence"/>
</dbReference>
<dbReference type="SUPFAM" id="SSF50182">
    <property type="entry name" value="Sm-like ribonucleoproteins"/>
    <property type="match status" value="1"/>
</dbReference>
<dbReference type="SUPFAM" id="SSF51206">
    <property type="entry name" value="cAMP-binding domain-like"/>
    <property type="match status" value="1"/>
</dbReference>